<evidence type="ECO:0000313" key="2">
    <source>
        <dbReference type="EMBL" id="MEC3874275.1"/>
    </source>
</evidence>
<dbReference type="InterPro" id="IPR001387">
    <property type="entry name" value="Cro/C1-type_HTH"/>
</dbReference>
<proteinExistence type="predicted"/>
<dbReference type="InterPro" id="IPR010982">
    <property type="entry name" value="Lambda_DNA-bd_dom_sf"/>
</dbReference>
<name>A0ABU6HMI9_9FLAO</name>
<dbReference type="EMBL" id="JAYLAA010000004">
    <property type="protein sequence ID" value="MEC3874275.1"/>
    <property type="molecule type" value="Genomic_DNA"/>
</dbReference>
<protein>
    <recommendedName>
        <fullName evidence="1">HTH cro/C1-type domain-containing protein</fullName>
    </recommendedName>
</protein>
<evidence type="ECO:0000259" key="1">
    <source>
        <dbReference type="PROSITE" id="PS50943"/>
    </source>
</evidence>
<comment type="caution">
    <text evidence="2">The sequence shown here is derived from an EMBL/GenBank/DDBJ whole genome shotgun (WGS) entry which is preliminary data.</text>
</comment>
<sequence length="148" mass="17112">MSTVTKSLPDFFDNLYKSLVFSRYSFFLKTLKYKTHRILRGFIYLTDTSGTLAPAGYSKMENNQQDIPVDKLVFVAKHFGIAVDDIIFFNEKNNVPNEVSMEDTAVLEQLKLINELDAEEKNILLKLIETFVSKKRFKDYLQKNIAAL</sequence>
<dbReference type="Gene3D" id="1.10.260.40">
    <property type="entry name" value="lambda repressor-like DNA-binding domains"/>
    <property type="match status" value="1"/>
</dbReference>
<dbReference type="PROSITE" id="PS50943">
    <property type="entry name" value="HTH_CROC1"/>
    <property type="match status" value="1"/>
</dbReference>
<gene>
    <name evidence="2" type="ORF">SOP96_00955</name>
</gene>
<dbReference type="RefSeq" id="WP_326319366.1">
    <property type="nucleotide sequence ID" value="NZ_JAYLAA010000004.1"/>
</dbReference>
<dbReference type="Proteomes" id="UP001348397">
    <property type="component" value="Unassembled WGS sequence"/>
</dbReference>
<accession>A0ABU6HMI9</accession>
<feature type="domain" description="HTH cro/C1-type" evidence="1">
    <location>
        <begin position="52"/>
        <end position="86"/>
    </location>
</feature>
<organism evidence="2 3">
    <name type="scientific">Chryseobacterium salviniae</name>
    <dbReference type="NCBI Taxonomy" id="3101750"/>
    <lineage>
        <taxon>Bacteria</taxon>
        <taxon>Pseudomonadati</taxon>
        <taxon>Bacteroidota</taxon>
        <taxon>Flavobacteriia</taxon>
        <taxon>Flavobacteriales</taxon>
        <taxon>Weeksellaceae</taxon>
        <taxon>Chryseobacterium group</taxon>
        <taxon>Chryseobacterium</taxon>
    </lineage>
</organism>
<reference evidence="2 3" key="1">
    <citation type="submission" date="2024-01" db="EMBL/GenBank/DDBJ databases">
        <title>Chryseobacterium sp. T9W2-O.</title>
        <authorList>
            <person name="Maltman C."/>
        </authorList>
    </citation>
    <scope>NUCLEOTIDE SEQUENCE [LARGE SCALE GENOMIC DNA]</scope>
    <source>
        <strain evidence="2 3">T9W2-O</strain>
    </source>
</reference>
<evidence type="ECO:0000313" key="3">
    <source>
        <dbReference type="Proteomes" id="UP001348397"/>
    </source>
</evidence>
<keyword evidence="3" id="KW-1185">Reference proteome</keyword>